<dbReference type="Gene3D" id="3.30.559.30">
    <property type="entry name" value="Nonribosomal peptide synthetase, condensation domain"/>
    <property type="match status" value="1"/>
</dbReference>
<evidence type="ECO:0000256" key="3">
    <source>
        <dbReference type="ARBA" id="ARBA00022553"/>
    </source>
</evidence>
<evidence type="ECO:0000256" key="4">
    <source>
        <dbReference type="SAM" id="MobiDB-lite"/>
    </source>
</evidence>
<reference evidence="6 7" key="2">
    <citation type="submission" date="2019-08" db="EMBL/GenBank/DDBJ databases">
        <title>Amycolatopsis acidicola sp. nov., isolated from peat swamp forest soil.</title>
        <authorList>
            <person name="Srisuk N."/>
        </authorList>
    </citation>
    <scope>NUCLEOTIDE SEQUENCE [LARGE SCALE GENOMIC DNA]</scope>
    <source>
        <strain evidence="6 7">TBRC 6029</strain>
    </source>
</reference>
<proteinExistence type="predicted"/>
<comment type="cofactor">
    <cofactor evidence="1">
        <name>pantetheine 4'-phosphate</name>
        <dbReference type="ChEBI" id="CHEBI:47942"/>
    </cofactor>
</comment>
<dbReference type="InterPro" id="IPR025110">
    <property type="entry name" value="AMP-bd_C"/>
</dbReference>
<dbReference type="PANTHER" id="PTHR45527">
    <property type="entry name" value="NONRIBOSOMAL PEPTIDE SYNTHETASE"/>
    <property type="match status" value="1"/>
</dbReference>
<dbReference type="PROSITE" id="PS00012">
    <property type="entry name" value="PHOSPHOPANTETHEINE"/>
    <property type="match status" value="1"/>
</dbReference>
<dbReference type="GO" id="GO:0009239">
    <property type="term" value="P:enterobactin biosynthetic process"/>
    <property type="evidence" value="ECO:0007669"/>
    <property type="project" value="TreeGrafter"/>
</dbReference>
<dbReference type="InterPro" id="IPR010071">
    <property type="entry name" value="AA_adenyl_dom"/>
</dbReference>
<dbReference type="GO" id="GO:0043041">
    <property type="term" value="P:amino acid activation for nonribosomal peptide biosynthetic process"/>
    <property type="evidence" value="ECO:0007669"/>
    <property type="project" value="TreeGrafter"/>
</dbReference>
<dbReference type="InterPro" id="IPR020845">
    <property type="entry name" value="AMP-binding_CS"/>
</dbReference>
<dbReference type="RefSeq" id="WP_144589379.1">
    <property type="nucleotide sequence ID" value="NZ_VJWX01000156.1"/>
</dbReference>
<dbReference type="InterPro" id="IPR036736">
    <property type="entry name" value="ACP-like_sf"/>
</dbReference>
<feature type="non-terminal residue" evidence="6">
    <location>
        <position position="984"/>
    </location>
</feature>
<dbReference type="SUPFAM" id="SSF56801">
    <property type="entry name" value="Acetyl-CoA synthetase-like"/>
    <property type="match status" value="1"/>
</dbReference>
<dbReference type="NCBIfam" id="TIGR01733">
    <property type="entry name" value="AA-adenyl-dom"/>
    <property type="match status" value="1"/>
</dbReference>
<dbReference type="GO" id="GO:0031177">
    <property type="term" value="F:phosphopantetheine binding"/>
    <property type="evidence" value="ECO:0007669"/>
    <property type="project" value="TreeGrafter"/>
</dbReference>
<dbReference type="InterPro" id="IPR001242">
    <property type="entry name" value="Condensation_dom"/>
</dbReference>
<dbReference type="InterPro" id="IPR042099">
    <property type="entry name" value="ANL_N_sf"/>
</dbReference>
<feature type="compositionally biased region" description="Low complexity" evidence="4">
    <location>
        <begin position="404"/>
        <end position="426"/>
    </location>
</feature>
<dbReference type="FunFam" id="1.10.1200.10:FF:000005">
    <property type="entry name" value="Nonribosomal peptide synthetase 1"/>
    <property type="match status" value="1"/>
</dbReference>
<keyword evidence="7" id="KW-1185">Reference proteome</keyword>
<dbReference type="InterPro" id="IPR045851">
    <property type="entry name" value="AMP-bd_C_sf"/>
</dbReference>
<dbReference type="Pfam" id="PF13193">
    <property type="entry name" value="AMP-binding_C"/>
    <property type="match status" value="1"/>
</dbReference>
<dbReference type="OrthoDB" id="3635865at2"/>
<dbReference type="PROSITE" id="PS00455">
    <property type="entry name" value="AMP_BINDING"/>
    <property type="match status" value="1"/>
</dbReference>
<dbReference type="Gene3D" id="1.10.1200.10">
    <property type="entry name" value="ACP-like"/>
    <property type="match status" value="1"/>
</dbReference>
<dbReference type="Gene3D" id="3.30.559.10">
    <property type="entry name" value="Chloramphenicol acetyltransferase-like domain"/>
    <property type="match status" value="1"/>
</dbReference>
<dbReference type="GO" id="GO:0009366">
    <property type="term" value="C:enterobactin synthetase complex"/>
    <property type="evidence" value="ECO:0007669"/>
    <property type="project" value="TreeGrafter"/>
</dbReference>
<evidence type="ECO:0000259" key="5">
    <source>
        <dbReference type="PROSITE" id="PS50075"/>
    </source>
</evidence>
<evidence type="ECO:0000313" key="7">
    <source>
        <dbReference type="Proteomes" id="UP000320011"/>
    </source>
</evidence>
<dbReference type="PANTHER" id="PTHR45527:SF1">
    <property type="entry name" value="FATTY ACID SYNTHASE"/>
    <property type="match status" value="1"/>
</dbReference>
<feature type="domain" description="Carrier" evidence="5">
    <location>
        <begin position="925"/>
        <end position="984"/>
    </location>
</feature>
<dbReference type="InterPro" id="IPR023213">
    <property type="entry name" value="CAT-like_dom_sf"/>
</dbReference>
<dbReference type="InterPro" id="IPR009081">
    <property type="entry name" value="PP-bd_ACP"/>
</dbReference>
<gene>
    <name evidence="6" type="ORF">FNH05_17070</name>
</gene>
<dbReference type="AlphaFoldDB" id="A0A558CKK1"/>
<evidence type="ECO:0000313" key="6">
    <source>
        <dbReference type="EMBL" id="TVT49293.1"/>
    </source>
</evidence>
<feature type="region of interest" description="Disordered" evidence="4">
    <location>
        <begin position="404"/>
        <end position="428"/>
    </location>
</feature>
<keyword evidence="3" id="KW-0597">Phosphoprotein</keyword>
<dbReference type="Gene3D" id="3.40.50.12780">
    <property type="entry name" value="N-terminal domain of ligase-like"/>
    <property type="match status" value="1"/>
</dbReference>
<dbReference type="PROSITE" id="PS50075">
    <property type="entry name" value="CARRIER"/>
    <property type="match status" value="1"/>
</dbReference>
<dbReference type="GO" id="GO:0047527">
    <property type="term" value="F:2,3-dihydroxybenzoate-serine ligase activity"/>
    <property type="evidence" value="ECO:0007669"/>
    <property type="project" value="TreeGrafter"/>
</dbReference>
<dbReference type="FunFam" id="3.40.50.980:FF:000001">
    <property type="entry name" value="Non-ribosomal peptide synthetase"/>
    <property type="match status" value="1"/>
</dbReference>
<sequence>MTAIEGYRLSAQQRRVWHPHTAATAVTWCVVRLPDECRPAALRDALSRSVARHEILRTVFRRVQGVDVPLQIVLDGHGTLAFEVRDLRGLPVEEREERFAALREESRARTFDLEHGPTVYATMVLREEGDRLLLAVPALCADEASLGNLVRELAEPGPPCGEEPLQYADFAQWQEDLLTDAEFQVEREFWLGRPRGGGELPFAKPHDGASRPEYFGVGLPAELVTGLRELAARLDVDLPVLFLTAWHLLLRGITGRADLAIGVCHANRGAEELRGALGPYAKYPPSTASPKTHTTFADFARQVQAELRETAEVEAYFDPAASPSAIAGFSWHAFESEPPGMVLEAADAATERFPVRLAGRETGAELHVELRYDAGACESAALPVLSGQLRTLLTAAAAAPEAPARTLPLESGGEPRAAARPPAGVPVHRRFEEQARRVPGRVAVRDAERELTYARLDEQAGRLARLLREGGGGTEVRVGLCVDRSCDLVVGLLGILKSGAAYVPLDPETPSARRRLALDEAGARLVVTLSRHAADFAEPGRTTVCLDALPSGPGPEDGPAVPGGNADDRLAYVVFTSGSTGTPKGVGVSHANLASYTTSIVAALALPDGASYGFLSGVAADLGNTTLFAALCTGGTLHLLPSDYGTDPAQLRPVDCLKVVPTHLRALLSTVDAASVLPTTCLVLGGEAPDGDLVDTVHRLAPGCRVVNHYGPTETTVGVLTHEITAHRRPVPLGSPLPHSDVHLLDAELRPVPTWAEGELHVGGAGLARGYVGRPALTAERFVPDPFSDVPGARMYRTGDRAHRDTDGEFVFRGRADDQVKIRGHRVEPAEVTVVLRRHAAVRDAAVLPRQHDDGTRLVAYVVAEPGTTATALREHCARRLPDPMVPGAFVTLGELPRSANGKLDRAALAELDPARVGPETPYTEPENETEKVLADLWAQVLNLDRVGRDDDFFALGGDSILGIRVVARAAQAGLLLTPKLLFS</sequence>
<dbReference type="GO" id="GO:0005829">
    <property type="term" value="C:cytosol"/>
    <property type="evidence" value="ECO:0007669"/>
    <property type="project" value="TreeGrafter"/>
</dbReference>
<dbReference type="SUPFAM" id="SSF52777">
    <property type="entry name" value="CoA-dependent acyltransferases"/>
    <property type="match status" value="2"/>
</dbReference>
<dbReference type="Pfam" id="PF00550">
    <property type="entry name" value="PP-binding"/>
    <property type="match status" value="1"/>
</dbReference>
<dbReference type="Gene3D" id="3.30.300.30">
    <property type="match status" value="1"/>
</dbReference>
<dbReference type="GO" id="GO:0008610">
    <property type="term" value="P:lipid biosynthetic process"/>
    <property type="evidence" value="ECO:0007669"/>
    <property type="project" value="UniProtKB-ARBA"/>
</dbReference>
<name>A0A558CKK1_9PSEU</name>
<dbReference type="SUPFAM" id="SSF47336">
    <property type="entry name" value="ACP-like"/>
    <property type="match status" value="1"/>
</dbReference>
<dbReference type="CDD" id="cd05930">
    <property type="entry name" value="A_NRPS"/>
    <property type="match status" value="1"/>
</dbReference>
<dbReference type="EMBL" id="VJWX01000156">
    <property type="protein sequence ID" value="TVT49293.1"/>
    <property type="molecule type" value="Genomic_DNA"/>
</dbReference>
<reference evidence="6 7" key="1">
    <citation type="submission" date="2019-07" db="EMBL/GenBank/DDBJ databases">
        <authorList>
            <person name="Duangmal K."/>
            <person name="Teo W.F.A."/>
        </authorList>
    </citation>
    <scope>NUCLEOTIDE SEQUENCE [LARGE SCALE GENOMIC DNA]</scope>
    <source>
        <strain evidence="6 7">TBRC 6029</strain>
    </source>
</reference>
<evidence type="ECO:0000256" key="2">
    <source>
        <dbReference type="ARBA" id="ARBA00022450"/>
    </source>
</evidence>
<organism evidence="6 7">
    <name type="scientific">Amycolatopsis rhizosphaerae</name>
    <dbReference type="NCBI Taxonomy" id="2053003"/>
    <lineage>
        <taxon>Bacteria</taxon>
        <taxon>Bacillati</taxon>
        <taxon>Actinomycetota</taxon>
        <taxon>Actinomycetes</taxon>
        <taxon>Pseudonocardiales</taxon>
        <taxon>Pseudonocardiaceae</taxon>
        <taxon>Amycolatopsis</taxon>
    </lineage>
</organism>
<dbReference type="Pfam" id="PF00668">
    <property type="entry name" value="Condensation"/>
    <property type="match status" value="1"/>
</dbReference>
<comment type="caution">
    <text evidence="6">The sequence shown here is derived from an EMBL/GenBank/DDBJ whole genome shotgun (WGS) entry which is preliminary data.</text>
</comment>
<dbReference type="InterPro" id="IPR000873">
    <property type="entry name" value="AMP-dep_synth/lig_dom"/>
</dbReference>
<evidence type="ECO:0000256" key="1">
    <source>
        <dbReference type="ARBA" id="ARBA00001957"/>
    </source>
</evidence>
<dbReference type="Pfam" id="PF00501">
    <property type="entry name" value="AMP-binding"/>
    <property type="match status" value="1"/>
</dbReference>
<dbReference type="Proteomes" id="UP000320011">
    <property type="component" value="Unassembled WGS sequence"/>
</dbReference>
<protein>
    <submittedName>
        <fullName evidence="6">Amino acid adenylation domain-containing protein</fullName>
    </submittedName>
</protein>
<keyword evidence="2" id="KW-0596">Phosphopantetheine</keyword>
<accession>A0A558CKK1</accession>
<dbReference type="InterPro" id="IPR006162">
    <property type="entry name" value="Ppantetheine_attach_site"/>
</dbReference>